<sequence length="187" mass="21501">MKRYRTGSSSNTGGDDQTKDNTYNALLINGKIVYVDKHLLAFHSKYFHTLFFGENAEESPNILIDDFYAVAKFERLIFTMYPHNMELDDQFVEGVLLLAKRFLLASAENRCVDFLLKKSKKSAICKFRLAHQFGIIGMKEQILAEMTEEDFLIAGKNYMDNYSENTKLGAEAMKELGERHKQLFGTK</sequence>
<reference evidence="2" key="2">
    <citation type="submission" date="2014-05" db="EMBL/GenBank/DDBJ databases">
        <title>The genome and life-stage specific transcriptomes of Globodera pallida elucidate key aspects of plant parasitism by a cyst nematode.</title>
        <authorList>
            <person name="Cotton J.A."/>
            <person name="Lilley C.J."/>
            <person name="Jones L.M."/>
            <person name="Kikuchi T."/>
            <person name="Reid A.J."/>
            <person name="Thorpe P."/>
            <person name="Tsai I.J."/>
            <person name="Beasley H."/>
            <person name="Blok V."/>
            <person name="Cock P.J.A."/>
            <person name="Van den Akker S.E."/>
            <person name="Holroyd N."/>
            <person name="Hunt M."/>
            <person name="Mantelin S."/>
            <person name="Naghra H."/>
            <person name="Pain A."/>
            <person name="Palomares-Rius J.E."/>
            <person name="Zarowiecki M."/>
            <person name="Berriman M."/>
            <person name="Jones J.T."/>
            <person name="Urwin P.E."/>
        </authorList>
    </citation>
    <scope>NUCLEOTIDE SEQUENCE [LARGE SCALE GENOMIC DNA]</scope>
    <source>
        <strain evidence="2">Lindley</strain>
    </source>
</reference>
<reference evidence="2" key="1">
    <citation type="submission" date="2013-12" db="EMBL/GenBank/DDBJ databases">
        <authorList>
            <person name="Aslett M."/>
        </authorList>
    </citation>
    <scope>NUCLEOTIDE SEQUENCE [LARGE SCALE GENOMIC DNA]</scope>
    <source>
        <strain evidence="2">Lindley</strain>
    </source>
</reference>
<dbReference type="Gene3D" id="3.30.710.10">
    <property type="entry name" value="Potassium Channel Kv1.1, Chain A"/>
    <property type="match status" value="1"/>
</dbReference>
<dbReference type="PANTHER" id="PTHR22744">
    <property type="entry name" value="HELIX LOOP HELIX PROTEIN 21-RELATED"/>
    <property type="match status" value="1"/>
</dbReference>
<dbReference type="AlphaFoldDB" id="A0A183C8K6"/>
<keyword evidence="2" id="KW-1185">Reference proteome</keyword>
<dbReference type="SUPFAM" id="SSF54695">
    <property type="entry name" value="POZ domain"/>
    <property type="match status" value="1"/>
</dbReference>
<protein>
    <submittedName>
        <fullName evidence="3">BTB domain-containing protein</fullName>
    </submittedName>
</protein>
<feature type="domain" description="BTB" evidence="1">
    <location>
        <begin position="22"/>
        <end position="89"/>
    </location>
</feature>
<evidence type="ECO:0000313" key="2">
    <source>
        <dbReference type="Proteomes" id="UP000050741"/>
    </source>
</evidence>
<reference evidence="3" key="3">
    <citation type="submission" date="2016-06" db="UniProtKB">
        <authorList>
            <consortium name="WormBaseParasite"/>
        </authorList>
    </citation>
    <scope>IDENTIFICATION</scope>
</reference>
<dbReference type="Proteomes" id="UP000050741">
    <property type="component" value="Unassembled WGS sequence"/>
</dbReference>
<dbReference type="InterPro" id="IPR000210">
    <property type="entry name" value="BTB/POZ_dom"/>
</dbReference>
<dbReference type="InterPro" id="IPR011333">
    <property type="entry name" value="SKP1/BTB/POZ_sf"/>
</dbReference>
<dbReference type="CDD" id="cd18186">
    <property type="entry name" value="BTB_POZ_ZBTB_KLHL-like"/>
    <property type="match status" value="1"/>
</dbReference>
<dbReference type="WBParaSite" id="GPLIN_000920200">
    <property type="protein sequence ID" value="GPLIN_000920200"/>
    <property type="gene ID" value="GPLIN_000920200"/>
</dbReference>
<dbReference type="PROSITE" id="PS50097">
    <property type="entry name" value="BTB"/>
    <property type="match status" value="1"/>
</dbReference>
<evidence type="ECO:0000259" key="1">
    <source>
        <dbReference type="PROSITE" id="PS50097"/>
    </source>
</evidence>
<accession>A0A183C8K6</accession>
<dbReference type="SMART" id="SM00225">
    <property type="entry name" value="BTB"/>
    <property type="match status" value="1"/>
</dbReference>
<evidence type="ECO:0000313" key="3">
    <source>
        <dbReference type="WBParaSite" id="GPLIN_000920200"/>
    </source>
</evidence>
<proteinExistence type="predicted"/>
<dbReference type="PANTHER" id="PTHR22744:SF14">
    <property type="entry name" value="BTB DOMAIN-CONTAINING PROTEIN-RELATED"/>
    <property type="match status" value="1"/>
</dbReference>
<dbReference type="Pfam" id="PF00651">
    <property type="entry name" value="BTB"/>
    <property type="match status" value="1"/>
</dbReference>
<name>A0A183C8K6_GLOPA</name>
<organism evidence="2 3">
    <name type="scientific">Globodera pallida</name>
    <name type="common">Potato cyst nematode worm</name>
    <name type="synonym">Heterodera pallida</name>
    <dbReference type="NCBI Taxonomy" id="36090"/>
    <lineage>
        <taxon>Eukaryota</taxon>
        <taxon>Metazoa</taxon>
        <taxon>Ecdysozoa</taxon>
        <taxon>Nematoda</taxon>
        <taxon>Chromadorea</taxon>
        <taxon>Rhabditida</taxon>
        <taxon>Tylenchina</taxon>
        <taxon>Tylenchomorpha</taxon>
        <taxon>Tylenchoidea</taxon>
        <taxon>Heteroderidae</taxon>
        <taxon>Heteroderinae</taxon>
        <taxon>Globodera</taxon>
    </lineage>
</organism>